<dbReference type="OrthoDB" id="6272346at2759"/>
<reference evidence="3" key="1">
    <citation type="submission" date="2016-06" db="UniProtKB">
        <authorList>
            <consortium name="WormBaseParasite"/>
        </authorList>
    </citation>
    <scope>IDENTIFICATION</scope>
</reference>
<evidence type="ECO:0000313" key="2">
    <source>
        <dbReference type="Proteomes" id="UP000275846"/>
    </source>
</evidence>
<evidence type="ECO:0000313" key="1">
    <source>
        <dbReference type="EMBL" id="VDL90721.1"/>
    </source>
</evidence>
<dbReference type="Proteomes" id="UP000275846">
    <property type="component" value="Unassembled WGS sequence"/>
</dbReference>
<proteinExistence type="predicted"/>
<keyword evidence="2" id="KW-1185">Reference proteome</keyword>
<gene>
    <name evidence="1" type="ORF">SSLN_LOCUS4336</name>
</gene>
<name>A0A183SJD8_SCHSO</name>
<protein>
    <submittedName>
        <fullName evidence="3">POLAc domain-containing protein</fullName>
    </submittedName>
</protein>
<dbReference type="EMBL" id="UYSU01032830">
    <property type="protein sequence ID" value="VDL90721.1"/>
    <property type="molecule type" value="Genomic_DNA"/>
</dbReference>
<dbReference type="AlphaFoldDB" id="A0A183SJD8"/>
<accession>A0A183SJD8</accession>
<evidence type="ECO:0000313" key="3">
    <source>
        <dbReference type="WBParaSite" id="SSLN_0000448301-mRNA-1"/>
    </source>
</evidence>
<dbReference type="WBParaSite" id="SSLN_0000448301-mRNA-1">
    <property type="protein sequence ID" value="SSLN_0000448301-mRNA-1"/>
    <property type="gene ID" value="SSLN_0000448301"/>
</dbReference>
<reference evidence="1 2" key="2">
    <citation type="submission" date="2018-11" db="EMBL/GenBank/DDBJ databases">
        <authorList>
            <consortium name="Pathogen Informatics"/>
        </authorList>
    </citation>
    <scope>NUCLEOTIDE SEQUENCE [LARGE SCALE GENOMIC DNA]</scope>
    <source>
        <strain evidence="1 2">NST_G2</strain>
    </source>
</reference>
<organism evidence="3">
    <name type="scientific">Schistocephalus solidus</name>
    <name type="common">Tapeworm</name>
    <dbReference type="NCBI Taxonomy" id="70667"/>
    <lineage>
        <taxon>Eukaryota</taxon>
        <taxon>Metazoa</taxon>
        <taxon>Spiralia</taxon>
        <taxon>Lophotrochozoa</taxon>
        <taxon>Platyhelminthes</taxon>
        <taxon>Cestoda</taxon>
        <taxon>Eucestoda</taxon>
        <taxon>Diphyllobothriidea</taxon>
        <taxon>Diphyllobothriidae</taxon>
        <taxon>Schistocephalus</taxon>
    </lineage>
</organism>
<sequence>MEISFDADRFYVGLQDLEDILIAIKLRLVWFYDQFSTSVLQAAVRVLIEQLPSGATKKLLRNEDTLNGKQLEALELEKLKTKYTSQTPLLKTPLASNTYDGNKYSITRSGFRASSLKCAKVVIHVPKNVAPIEPVDTGGQRLTQYYIASIKRLIAVMMDHVDLLRVITKHHKTPLPDSDKSDVISDLGVICQHLRKTSILLIRCIAQLNSRRHVERILLKLKNRSTVKLLLGKIDAEKKKKKQWKN</sequence>